<dbReference type="EMBL" id="JRYR02000001">
    <property type="protein sequence ID" value="OHX67351.1"/>
    <property type="molecule type" value="Genomic_DNA"/>
</dbReference>
<protein>
    <submittedName>
        <fullName evidence="1">Uncharacterized protein</fullName>
    </submittedName>
</protein>
<dbReference type="RefSeq" id="WP_044228930.1">
    <property type="nucleotide sequence ID" value="NZ_JRYR02000001.1"/>
</dbReference>
<comment type="caution">
    <text evidence="1">The sequence shown here is derived from an EMBL/GenBank/DDBJ whole genome shotgun (WGS) entry which is preliminary data.</text>
</comment>
<proteinExistence type="predicted"/>
<dbReference type="STRING" id="915059.NH26_13870"/>
<name>A0A1S1Z281_FLAPC</name>
<keyword evidence="2" id="KW-1185">Reference proteome</keyword>
<reference evidence="1 2" key="1">
    <citation type="journal article" date="2012" name="Int. J. Syst. Evol. Microbiol.">
        <title>Flammeovirga pacifica sp. nov., isolated from deep-sea sediment.</title>
        <authorList>
            <person name="Xu H."/>
            <person name="Fu Y."/>
            <person name="Yang N."/>
            <person name="Ding Z."/>
            <person name="Lai Q."/>
            <person name="Zeng R."/>
        </authorList>
    </citation>
    <scope>NUCLEOTIDE SEQUENCE [LARGE SCALE GENOMIC DNA]</scope>
    <source>
        <strain evidence="2">DSM 24597 / LMG 26175 / WPAGA1</strain>
    </source>
</reference>
<accession>A0A1S1Z281</accession>
<evidence type="ECO:0000313" key="1">
    <source>
        <dbReference type="EMBL" id="OHX67351.1"/>
    </source>
</evidence>
<organism evidence="1 2">
    <name type="scientific">Flammeovirga pacifica</name>
    <dbReference type="NCBI Taxonomy" id="915059"/>
    <lineage>
        <taxon>Bacteria</taxon>
        <taxon>Pseudomonadati</taxon>
        <taxon>Bacteroidota</taxon>
        <taxon>Cytophagia</taxon>
        <taxon>Cytophagales</taxon>
        <taxon>Flammeovirgaceae</taxon>
        <taxon>Flammeovirga</taxon>
    </lineage>
</organism>
<evidence type="ECO:0000313" key="2">
    <source>
        <dbReference type="Proteomes" id="UP000179797"/>
    </source>
</evidence>
<dbReference type="OrthoDB" id="528805at2"/>
<dbReference type="Proteomes" id="UP000179797">
    <property type="component" value="Unassembled WGS sequence"/>
</dbReference>
<sequence>MIGERIKLLYGLDKRENVKALADKMGKSMSMVWKYPSYDYPPTALMDQIKKDFDGLEDRKAINWNWLFTGYGSMFMGEDFVPPQPPTPKNKLEELVIKMSEDIAFLKSKVITHDNFITGMQGALGKHKAYPEKVHTTNCKKLEVSDNQEDLAA</sequence>
<gene>
    <name evidence="1" type="ORF">NH26_13870</name>
</gene>
<dbReference type="AlphaFoldDB" id="A0A1S1Z281"/>